<dbReference type="PROSITE" id="PS51625">
    <property type="entry name" value="SAM_MT_TRMB"/>
    <property type="match status" value="1"/>
</dbReference>
<keyword evidence="7" id="KW-0819">tRNA processing</keyword>
<dbReference type="KEGG" id="scor:J3U87_18785"/>
<dbReference type="InterPro" id="IPR003358">
    <property type="entry name" value="tRNA_(Gua-N-7)_MeTrfase_Trmb"/>
</dbReference>
<keyword evidence="4" id="KW-0489">Methyltransferase</keyword>
<dbReference type="SUPFAM" id="SSF53335">
    <property type="entry name" value="S-adenosyl-L-methionine-dependent methyltransferases"/>
    <property type="match status" value="1"/>
</dbReference>
<evidence type="ECO:0000313" key="9">
    <source>
        <dbReference type="Proteomes" id="UP000663929"/>
    </source>
</evidence>
<evidence type="ECO:0000256" key="3">
    <source>
        <dbReference type="ARBA" id="ARBA00011977"/>
    </source>
</evidence>
<evidence type="ECO:0000256" key="5">
    <source>
        <dbReference type="ARBA" id="ARBA00022679"/>
    </source>
</evidence>
<protein>
    <recommendedName>
        <fullName evidence="3">tRNA (guanine(46)-N(7))-methyltransferase</fullName>
        <ecNumber evidence="3">2.1.1.33</ecNumber>
    </recommendedName>
</protein>
<proteinExistence type="predicted"/>
<dbReference type="Gene3D" id="3.40.50.150">
    <property type="entry name" value="Vaccinia Virus protein VP39"/>
    <property type="match status" value="1"/>
</dbReference>
<evidence type="ECO:0000256" key="2">
    <source>
        <dbReference type="ARBA" id="ARBA00003015"/>
    </source>
</evidence>
<organism evidence="8 9">
    <name type="scientific">Sulfidibacter corallicola</name>
    <dbReference type="NCBI Taxonomy" id="2818388"/>
    <lineage>
        <taxon>Bacteria</taxon>
        <taxon>Pseudomonadati</taxon>
        <taxon>Acidobacteriota</taxon>
        <taxon>Holophagae</taxon>
        <taxon>Acanthopleuribacterales</taxon>
        <taxon>Acanthopleuribacteraceae</taxon>
        <taxon>Sulfidibacter</taxon>
    </lineage>
</organism>
<reference evidence="8" key="1">
    <citation type="submission" date="2021-03" db="EMBL/GenBank/DDBJ databases">
        <title>Acanthopleuribacteraceae sp. M133.</title>
        <authorList>
            <person name="Wang G."/>
        </authorList>
    </citation>
    <scope>NUCLEOTIDE SEQUENCE</scope>
    <source>
        <strain evidence="8">M133</strain>
    </source>
</reference>
<dbReference type="PANTHER" id="PTHR23417">
    <property type="entry name" value="3-DEOXY-D-MANNO-OCTULOSONIC-ACID TRANSFERASE/TRNA GUANINE-N 7 - -METHYLTRANSFERASE"/>
    <property type="match status" value="1"/>
</dbReference>
<evidence type="ECO:0000256" key="7">
    <source>
        <dbReference type="ARBA" id="ARBA00022694"/>
    </source>
</evidence>
<dbReference type="GO" id="GO:0043527">
    <property type="term" value="C:tRNA methyltransferase complex"/>
    <property type="evidence" value="ECO:0007669"/>
    <property type="project" value="TreeGrafter"/>
</dbReference>
<evidence type="ECO:0000313" key="8">
    <source>
        <dbReference type="EMBL" id="QTD47643.1"/>
    </source>
</evidence>
<evidence type="ECO:0000256" key="1">
    <source>
        <dbReference type="ARBA" id="ARBA00000142"/>
    </source>
</evidence>
<evidence type="ECO:0000256" key="4">
    <source>
        <dbReference type="ARBA" id="ARBA00022603"/>
    </source>
</evidence>
<dbReference type="Proteomes" id="UP000663929">
    <property type="component" value="Chromosome"/>
</dbReference>
<keyword evidence="9" id="KW-1185">Reference proteome</keyword>
<sequence length="224" mass="25744">MIEDRDFPIPEPDDNAVAAMEKAWRRADLQRYLVRWQTSPIPEVPTPFWDFSWRALDIGCGMGRYILREGERHPERAYLGVDKGNLRGGTMLDRVGAADRPNVFGLHTNIIPLLPKLPPNSLDQVSIFYPNPWWPTKHRQKRWSYHPILPVLPKLLRPGGRLLLTSNEAFYLGEFRYAVLHHPEITEMATSYAGPIRETEGRTHFEAKFITEGTPCGEVVFVRG</sequence>
<dbReference type="RefSeq" id="WP_237377311.1">
    <property type="nucleotide sequence ID" value="NZ_CP071793.1"/>
</dbReference>
<comment type="function">
    <text evidence="2">Catalyzes the formation of N(7)-methylguanine at position 46 (m7G46) in tRNA.</text>
</comment>
<keyword evidence="5" id="KW-0808">Transferase</keyword>
<dbReference type="PANTHER" id="PTHR23417:SF14">
    <property type="entry name" value="PENTACOTRIPEPTIDE-REPEAT REGION OF PRORP DOMAIN-CONTAINING PROTEIN"/>
    <property type="match status" value="1"/>
</dbReference>
<dbReference type="Pfam" id="PF02390">
    <property type="entry name" value="Methyltransf_4"/>
    <property type="match status" value="1"/>
</dbReference>
<name>A0A8A4TDA4_SULCO</name>
<comment type="catalytic activity">
    <reaction evidence="1">
        <text>guanosine(46) in tRNA + S-adenosyl-L-methionine = N(7)-methylguanosine(46) in tRNA + S-adenosyl-L-homocysteine</text>
        <dbReference type="Rhea" id="RHEA:42708"/>
        <dbReference type="Rhea" id="RHEA-COMP:10188"/>
        <dbReference type="Rhea" id="RHEA-COMP:10189"/>
        <dbReference type="ChEBI" id="CHEBI:57856"/>
        <dbReference type="ChEBI" id="CHEBI:59789"/>
        <dbReference type="ChEBI" id="CHEBI:74269"/>
        <dbReference type="ChEBI" id="CHEBI:74480"/>
        <dbReference type="EC" id="2.1.1.33"/>
    </reaction>
</comment>
<dbReference type="EMBL" id="CP071793">
    <property type="protein sequence ID" value="QTD47643.1"/>
    <property type="molecule type" value="Genomic_DNA"/>
</dbReference>
<dbReference type="InterPro" id="IPR029063">
    <property type="entry name" value="SAM-dependent_MTases_sf"/>
</dbReference>
<dbReference type="AlphaFoldDB" id="A0A8A4TDA4"/>
<accession>A0A8A4TDA4</accession>
<evidence type="ECO:0000256" key="6">
    <source>
        <dbReference type="ARBA" id="ARBA00022691"/>
    </source>
</evidence>
<gene>
    <name evidence="8" type="ORF">J3U87_18785</name>
</gene>
<dbReference type="EC" id="2.1.1.33" evidence="3"/>
<keyword evidence="6" id="KW-0949">S-adenosyl-L-methionine</keyword>
<dbReference type="GO" id="GO:0008176">
    <property type="term" value="F:tRNA (guanine(46)-N7)-methyltransferase activity"/>
    <property type="evidence" value="ECO:0007669"/>
    <property type="project" value="UniProtKB-EC"/>
</dbReference>